<organism evidence="1 2">
    <name type="scientific">Caulobacter phage CcrPW</name>
    <dbReference type="NCBI Taxonomy" id="2283271"/>
    <lineage>
        <taxon>Viruses</taxon>
        <taxon>Duplodnaviria</taxon>
        <taxon>Heunggongvirae</taxon>
        <taxon>Uroviricota</taxon>
        <taxon>Caudoviricetes</taxon>
        <taxon>Jeanschmidtviridae</taxon>
        <taxon>Colossusvirus</taxon>
        <taxon>Colossusvirus PW</taxon>
    </lineage>
</organism>
<dbReference type="EMBL" id="MH588545">
    <property type="protein sequence ID" value="AXQ68802.1"/>
    <property type="molecule type" value="Genomic_DNA"/>
</dbReference>
<keyword evidence="2" id="KW-1185">Reference proteome</keyword>
<evidence type="ECO:0000313" key="2">
    <source>
        <dbReference type="Proteomes" id="UP000259026"/>
    </source>
</evidence>
<accession>A0A385ED68</accession>
<evidence type="ECO:0000313" key="1">
    <source>
        <dbReference type="EMBL" id="AXQ68802.1"/>
    </source>
</evidence>
<proteinExistence type="predicted"/>
<protein>
    <submittedName>
        <fullName evidence="1">Uncharacterized protein</fullName>
    </submittedName>
</protein>
<dbReference type="Proteomes" id="UP000259026">
    <property type="component" value="Segment"/>
</dbReference>
<name>A0A385ED68_9CAUD</name>
<sequence length="56" mass="6120">MQGYEVQIARLPNGEIEAVAFIDHEQADMVEVPPQIAIEFARAILAAVRDPSATLN</sequence>
<gene>
    <name evidence="1" type="ORF">CcrPW_gp263</name>
</gene>
<reference evidence="2" key="1">
    <citation type="submission" date="2018-07" db="EMBL/GenBank/DDBJ databases">
        <title>Giant CbK-like Caulobacter bacteriophages have genetically divergent genomes.</title>
        <authorList>
            <person name="Wilson K.M."/>
            <person name="Ely B."/>
        </authorList>
    </citation>
    <scope>NUCLEOTIDE SEQUENCE [LARGE SCALE GENOMIC DNA]</scope>
</reference>
<reference evidence="1 2" key="2">
    <citation type="submission" date="2018-09" db="EMBL/GenBank/DDBJ databases">
        <title>Giant CbK-like Caulobacter bacteriophages have genetically divergent genomes.</title>
        <authorList>
            <person name="Wilson K."/>
            <person name="Ely B."/>
        </authorList>
    </citation>
    <scope>NUCLEOTIDE SEQUENCE [LARGE SCALE GENOMIC DNA]</scope>
</reference>